<evidence type="ECO:0000313" key="3">
    <source>
        <dbReference type="Proteomes" id="UP000663992"/>
    </source>
</evidence>
<evidence type="ECO:0000313" key="2">
    <source>
        <dbReference type="EMBL" id="MBN7819924.1"/>
    </source>
</evidence>
<dbReference type="EMBL" id="JAFKCS010000006">
    <property type="protein sequence ID" value="MBN7819924.1"/>
    <property type="molecule type" value="Genomic_DNA"/>
</dbReference>
<dbReference type="Pfam" id="PF07238">
    <property type="entry name" value="PilZ"/>
    <property type="match status" value="1"/>
</dbReference>
<evidence type="ECO:0000259" key="1">
    <source>
        <dbReference type="Pfam" id="PF07238"/>
    </source>
</evidence>
<name>A0ABS3CWD3_9ALTE</name>
<proteinExistence type="predicted"/>
<dbReference type="Proteomes" id="UP000663992">
    <property type="component" value="Unassembled WGS sequence"/>
</dbReference>
<organism evidence="2 3">
    <name type="scientific">Bowmanella yangjiangensis</name>
    <dbReference type="NCBI Taxonomy" id="2811230"/>
    <lineage>
        <taxon>Bacteria</taxon>
        <taxon>Pseudomonadati</taxon>
        <taxon>Pseudomonadota</taxon>
        <taxon>Gammaproteobacteria</taxon>
        <taxon>Alteromonadales</taxon>
        <taxon>Alteromonadaceae</taxon>
        <taxon>Bowmanella</taxon>
    </lineage>
</organism>
<comment type="caution">
    <text evidence="2">The sequence shown here is derived from an EMBL/GenBank/DDBJ whole genome shotgun (WGS) entry which is preliminary data.</text>
</comment>
<sequence>MELPSLEQKRQQFDEFFRIKHPIKVNVRKLAADFVLPAVEQLTEHMPYAFRIASEMSALEVAALRPLRNLSEHAADLVTFLNHQSRKIDLMMSYILHEQMSQDEQYISHAFGGGGVVLCSDHSIDEGQQCELRLFLEEEAAAVFCYGEVIACEQVADQYHISLFFNRLREEDQELLVRASLHLQTMQLRKRAKQRSDSE</sequence>
<feature type="domain" description="PilZ" evidence="1">
    <location>
        <begin position="113"/>
        <end position="179"/>
    </location>
</feature>
<accession>A0ABS3CWD3</accession>
<reference evidence="2 3" key="1">
    <citation type="submission" date="2021-03" db="EMBL/GenBank/DDBJ databases">
        <title>novel species isolated from a fishpond in China.</title>
        <authorList>
            <person name="Lu H."/>
            <person name="Cai Z."/>
        </authorList>
    </citation>
    <scope>NUCLEOTIDE SEQUENCE [LARGE SCALE GENOMIC DNA]</scope>
    <source>
        <strain evidence="2 3">Y57</strain>
    </source>
</reference>
<protein>
    <submittedName>
        <fullName evidence="2">PilZ domain-containing protein</fullName>
    </submittedName>
</protein>
<dbReference type="RefSeq" id="WP_206593757.1">
    <property type="nucleotide sequence ID" value="NZ_JAFKCS010000006.1"/>
</dbReference>
<keyword evidence="3" id="KW-1185">Reference proteome</keyword>
<gene>
    <name evidence="2" type="ORF">J0A65_08600</name>
</gene>
<dbReference type="InterPro" id="IPR009875">
    <property type="entry name" value="PilZ_domain"/>
</dbReference>